<dbReference type="CDD" id="cd06261">
    <property type="entry name" value="TM_PBP2"/>
    <property type="match status" value="1"/>
</dbReference>
<dbReference type="Pfam" id="PF00528">
    <property type="entry name" value="BPD_transp_1"/>
    <property type="match status" value="1"/>
</dbReference>
<evidence type="ECO:0000256" key="7">
    <source>
        <dbReference type="ARBA" id="ARBA00023136"/>
    </source>
</evidence>
<keyword evidence="2 8" id="KW-0813">Transport</keyword>
<comment type="caution">
    <text evidence="10">The sequence shown here is derived from an EMBL/GenBank/DDBJ whole genome shotgun (WGS) entry which is preliminary data.</text>
</comment>
<dbReference type="OrthoDB" id="9783270at2"/>
<dbReference type="Proteomes" id="UP000451565">
    <property type="component" value="Unassembled WGS sequence"/>
</dbReference>
<dbReference type="InterPro" id="IPR035906">
    <property type="entry name" value="MetI-like_sf"/>
</dbReference>
<feature type="domain" description="ABC transmembrane type-1" evidence="9">
    <location>
        <begin position="88"/>
        <end position="279"/>
    </location>
</feature>
<gene>
    <name evidence="10" type="ORF">GEV47_00015</name>
</gene>
<accession>A0A843YH93</accession>
<evidence type="ECO:0000256" key="6">
    <source>
        <dbReference type="ARBA" id="ARBA00022989"/>
    </source>
</evidence>
<keyword evidence="4" id="KW-0997">Cell inner membrane</keyword>
<dbReference type="EMBL" id="WINI01000001">
    <property type="protein sequence ID" value="MQQ99068.1"/>
    <property type="molecule type" value="Genomic_DNA"/>
</dbReference>
<feature type="transmembrane region" description="Helical" evidence="8">
    <location>
        <begin position="29"/>
        <end position="53"/>
    </location>
</feature>
<keyword evidence="5 8" id="KW-0812">Transmembrane</keyword>
<sequence length="299" mass="32881">MTKSISPTAIMPMSASASPKPHVNWWSRIWSGLVIGFMTFFLLNVGLMIASVATNSIARSWFGTWLPDGFTFEWYASAWNEFQLGDVLLVTVEVVLAVVVLALAIGVPAAYALARRDFRGKRLLTMLFLLPLMIPPITYGIPLATLMYQMHLAGTLFGVVIANLLPALPFVILVMTPFIEQIDPNLESAARVFGASTWKMFRHVLVPLLAPGILAASLLVLVRTIAMFELTFMTAGSDTQTLVVALYYSVFAAGVRAPQSIDAMAMVYMIITLVWLLIAMRFVSPTQLVSRVREHPQGA</sequence>
<evidence type="ECO:0000256" key="3">
    <source>
        <dbReference type="ARBA" id="ARBA00022475"/>
    </source>
</evidence>
<feature type="transmembrane region" description="Helical" evidence="8">
    <location>
        <begin position="265"/>
        <end position="283"/>
    </location>
</feature>
<evidence type="ECO:0000313" key="10">
    <source>
        <dbReference type="EMBL" id="MQQ99068.1"/>
    </source>
</evidence>
<feature type="transmembrane region" description="Helical" evidence="8">
    <location>
        <begin position="123"/>
        <end position="144"/>
    </location>
</feature>
<dbReference type="GO" id="GO:0005886">
    <property type="term" value="C:plasma membrane"/>
    <property type="evidence" value="ECO:0007669"/>
    <property type="project" value="UniProtKB-SubCell"/>
</dbReference>
<dbReference type="PANTHER" id="PTHR43357:SF4">
    <property type="entry name" value="INNER MEMBRANE ABC TRANSPORTER PERMEASE PROTEIN YDCV"/>
    <property type="match status" value="1"/>
</dbReference>
<evidence type="ECO:0000313" key="11">
    <source>
        <dbReference type="Proteomes" id="UP000451565"/>
    </source>
</evidence>
<feature type="transmembrane region" description="Helical" evidence="8">
    <location>
        <begin position="200"/>
        <end position="222"/>
    </location>
</feature>
<reference evidence="10 11" key="1">
    <citation type="submission" date="2019-10" db="EMBL/GenBank/DDBJ databases">
        <title>Glaciimonas soli sp. nov., a psychrophilic bacterium isolated from the forest soil of a high elevation mountain in Taiwan.</title>
        <authorList>
            <person name="Wang L.-T."/>
            <person name="Shieh W.Y."/>
        </authorList>
    </citation>
    <scope>NUCLEOTIDE SEQUENCE [LARGE SCALE GENOMIC DNA]</scope>
    <source>
        <strain evidence="10 11">GS1</strain>
    </source>
</reference>
<dbReference type="Gene3D" id="1.10.3720.10">
    <property type="entry name" value="MetI-like"/>
    <property type="match status" value="1"/>
</dbReference>
<evidence type="ECO:0000256" key="1">
    <source>
        <dbReference type="ARBA" id="ARBA00004429"/>
    </source>
</evidence>
<feature type="transmembrane region" description="Helical" evidence="8">
    <location>
        <begin position="156"/>
        <end position="179"/>
    </location>
</feature>
<organism evidence="10 11">
    <name type="scientific">Glaciimonas soli</name>
    <dbReference type="NCBI Taxonomy" id="2590999"/>
    <lineage>
        <taxon>Bacteria</taxon>
        <taxon>Pseudomonadati</taxon>
        <taxon>Pseudomonadota</taxon>
        <taxon>Betaproteobacteria</taxon>
        <taxon>Burkholderiales</taxon>
        <taxon>Oxalobacteraceae</taxon>
        <taxon>Glaciimonas</taxon>
    </lineage>
</organism>
<dbReference type="PANTHER" id="PTHR43357">
    <property type="entry name" value="INNER MEMBRANE ABC TRANSPORTER PERMEASE PROTEIN YDCV"/>
    <property type="match status" value="1"/>
</dbReference>
<evidence type="ECO:0000256" key="2">
    <source>
        <dbReference type="ARBA" id="ARBA00022448"/>
    </source>
</evidence>
<keyword evidence="7 8" id="KW-0472">Membrane</keyword>
<keyword evidence="3" id="KW-1003">Cell membrane</keyword>
<keyword evidence="11" id="KW-1185">Reference proteome</keyword>
<dbReference type="InterPro" id="IPR000515">
    <property type="entry name" value="MetI-like"/>
</dbReference>
<keyword evidence="6 8" id="KW-1133">Transmembrane helix</keyword>
<evidence type="ECO:0000256" key="8">
    <source>
        <dbReference type="RuleBase" id="RU363032"/>
    </source>
</evidence>
<evidence type="ECO:0000256" key="4">
    <source>
        <dbReference type="ARBA" id="ARBA00022519"/>
    </source>
</evidence>
<name>A0A843YH93_9BURK</name>
<dbReference type="PROSITE" id="PS50928">
    <property type="entry name" value="ABC_TM1"/>
    <property type="match status" value="1"/>
</dbReference>
<comment type="similarity">
    <text evidence="8">Belongs to the binding-protein-dependent transport system permease family.</text>
</comment>
<feature type="transmembrane region" description="Helical" evidence="8">
    <location>
        <begin position="87"/>
        <end position="111"/>
    </location>
</feature>
<proteinExistence type="inferred from homology"/>
<dbReference type="AlphaFoldDB" id="A0A843YH93"/>
<dbReference type="SUPFAM" id="SSF161098">
    <property type="entry name" value="MetI-like"/>
    <property type="match status" value="1"/>
</dbReference>
<dbReference type="GO" id="GO:0055085">
    <property type="term" value="P:transmembrane transport"/>
    <property type="evidence" value="ECO:0007669"/>
    <property type="project" value="InterPro"/>
</dbReference>
<comment type="subcellular location">
    <subcellularLocation>
        <location evidence="1">Cell inner membrane</location>
        <topology evidence="1">Multi-pass membrane protein</topology>
    </subcellularLocation>
    <subcellularLocation>
        <location evidence="8">Cell membrane</location>
        <topology evidence="8">Multi-pass membrane protein</topology>
    </subcellularLocation>
</comment>
<protein>
    <submittedName>
        <fullName evidence="10">ABC transporter permease subunit</fullName>
    </submittedName>
</protein>
<evidence type="ECO:0000259" key="9">
    <source>
        <dbReference type="PROSITE" id="PS50928"/>
    </source>
</evidence>
<evidence type="ECO:0000256" key="5">
    <source>
        <dbReference type="ARBA" id="ARBA00022692"/>
    </source>
</evidence>